<evidence type="ECO:0000313" key="1">
    <source>
        <dbReference type="EMBL" id="MDZ5490872.1"/>
    </source>
</evidence>
<sequence>MAPRLAAALKPSIEELADLLADLGQPPTPPDERLGYVLRRQAM</sequence>
<comment type="caution">
    <text evidence="1">The sequence shown here is derived from an EMBL/GenBank/DDBJ whole genome shotgun (WGS) entry which is preliminary data.</text>
</comment>
<keyword evidence="2" id="KW-1185">Reference proteome</keyword>
<dbReference type="Proteomes" id="UP001290101">
    <property type="component" value="Unassembled WGS sequence"/>
</dbReference>
<organism evidence="1 2">
    <name type="scientific">Micromonospora sicca</name>
    <dbReference type="NCBI Taxonomy" id="2202420"/>
    <lineage>
        <taxon>Bacteria</taxon>
        <taxon>Bacillati</taxon>
        <taxon>Actinomycetota</taxon>
        <taxon>Actinomycetes</taxon>
        <taxon>Micromonosporales</taxon>
        <taxon>Micromonosporaceae</taxon>
        <taxon>Micromonospora</taxon>
    </lineage>
</organism>
<dbReference type="RefSeq" id="WP_322440939.1">
    <property type="nucleotide sequence ID" value="NZ_JAXOTQ010000017.1"/>
</dbReference>
<reference evidence="1 2" key="1">
    <citation type="submission" date="2023-12" db="EMBL/GenBank/DDBJ databases">
        <title>Micromonospora sp. nov., isolated from Atacama Desert.</title>
        <authorList>
            <person name="Carro L."/>
            <person name="Golinska P."/>
            <person name="Klenk H.-P."/>
            <person name="Goodfellow M."/>
        </authorList>
    </citation>
    <scope>NUCLEOTIDE SEQUENCE [LARGE SCALE GENOMIC DNA]</scope>
    <source>
        <strain evidence="1 2">4G53</strain>
    </source>
</reference>
<proteinExistence type="predicted"/>
<gene>
    <name evidence="1" type="ORF">U2F25_15590</name>
</gene>
<accession>A0ABU5JE57</accession>
<name>A0ABU5JE57_9ACTN</name>
<evidence type="ECO:0000313" key="2">
    <source>
        <dbReference type="Proteomes" id="UP001290101"/>
    </source>
</evidence>
<protein>
    <submittedName>
        <fullName evidence="1">Uncharacterized protein</fullName>
    </submittedName>
</protein>
<dbReference type="EMBL" id="JAXOTQ010000017">
    <property type="protein sequence ID" value="MDZ5490872.1"/>
    <property type="molecule type" value="Genomic_DNA"/>
</dbReference>